<dbReference type="NCBIfam" id="TIGR04023">
    <property type="entry name" value="PPOX_MSMEG_5819"/>
    <property type="match status" value="1"/>
</dbReference>
<gene>
    <name evidence="2" type="ORF">GA0070216_1136</name>
</gene>
<dbReference type="Proteomes" id="UP000198797">
    <property type="component" value="Unassembled WGS sequence"/>
</dbReference>
<proteinExistence type="predicted"/>
<dbReference type="InterPro" id="IPR011576">
    <property type="entry name" value="Pyridox_Oxase_N"/>
</dbReference>
<keyword evidence="3" id="KW-1185">Reference proteome</keyword>
<reference evidence="3" key="1">
    <citation type="submission" date="2016-06" db="EMBL/GenBank/DDBJ databases">
        <authorList>
            <person name="Varghese N."/>
            <person name="Submissions Spin"/>
        </authorList>
    </citation>
    <scope>NUCLEOTIDE SEQUENCE [LARGE SCALE GENOMIC DNA]</scope>
    <source>
        <strain evidence="3">DSM 44100</strain>
    </source>
</reference>
<protein>
    <submittedName>
        <fullName evidence="2">Pyridoxamine 5'-phosphate oxidase family protein</fullName>
    </submittedName>
</protein>
<dbReference type="InterPro" id="IPR024031">
    <property type="entry name" value="MSMEG_5819/OxyR"/>
</dbReference>
<dbReference type="OrthoDB" id="3693562at2"/>
<evidence type="ECO:0000313" key="2">
    <source>
        <dbReference type="EMBL" id="SCF39241.1"/>
    </source>
</evidence>
<organism evidence="2 3">
    <name type="scientific">Micromonospora matsumotoense</name>
    <dbReference type="NCBI Taxonomy" id="121616"/>
    <lineage>
        <taxon>Bacteria</taxon>
        <taxon>Bacillati</taxon>
        <taxon>Actinomycetota</taxon>
        <taxon>Actinomycetes</taxon>
        <taxon>Micromonosporales</taxon>
        <taxon>Micromonosporaceae</taxon>
        <taxon>Micromonospora</taxon>
    </lineage>
</organism>
<dbReference type="InterPro" id="IPR012349">
    <property type="entry name" value="Split_barrel_FMN-bd"/>
</dbReference>
<dbReference type="EMBL" id="FMCU01000013">
    <property type="protein sequence ID" value="SCF39241.1"/>
    <property type="molecule type" value="Genomic_DNA"/>
</dbReference>
<dbReference type="STRING" id="121616.GA0070216_1136"/>
<evidence type="ECO:0000259" key="1">
    <source>
        <dbReference type="Pfam" id="PF01243"/>
    </source>
</evidence>
<dbReference type="Gene3D" id="2.30.110.10">
    <property type="entry name" value="Electron Transport, Fmn-binding Protein, Chain A"/>
    <property type="match status" value="1"/>
</dbReference>
<sequence>MLFTAGEVTYLRTQSLGRLATIGGTGYPHCVPVRFTYNADWDTIDITGRGLGSSRKYRDVRANGRVAFVVDDITPDSPPAFRGLEIRGEAEALPPAGGTGVDLIRIHPIRIIAWGIDSGWESGAVGRTVGGTLADRGARR</sequence>
<dbReference type="Pfam" id="PF01243">
    <property type="entry name" value="PNPOx_N"/>
    <property type="match status" value="1"/>
</dbReference>
<dbReference type="SUPFAM" id="SSF50475">
    <property type="entry name" value="FMN-binding split barrel"/>
    <property type="match status" value="1"/>
</dbReference>
<accession>A0A1C5A2C2</accession>
<dbReference type="RefSeq" id="WP_091249912.1">
    <property type="nucleotide sequence ID" value="NZ_FMCU01000013.1"/>
</dbReference>
<feature type="domain" description="Pyridoxamine 5'-phosphate oxidase N-terminal" evidence="1">
    <location>
        <begin position="10"/>
        <end position="94"/>
    </location>
</feature>
<evidence type="ECO:0000313" key="3">
    <source>
        <dbReference type="Proteomes" id="UP000198797"/>
    </source>
</evidence>
<dbReference type="AlphaFoldDB" id="A0A1C5A2C2"/>
<name>A0A1C5A2C2_9ACTN</name>